<name>A0A0C2I9X0_9PSED</name>
<dbReference type="Proteomes" id="UP000031535">
    <property type="component" value="Unassembled WGS sequence"/>
</dbReference>
<evidence type="ECO:0000313" key="1">
    <source>
        <dbReference type="EMBL" id="KIH81907.1"/>
    </source>
</evidence>
<proteinExistence type="predicted"/>
<sequence>MPELAPKQVEIQVNIGETSSIRQLFVYYDLIPATGTPAALT</sequence>
<accession>A0A0C2I9X0</accession>
<dbReference type="STRING" id="226910.UCMB321_4212"/>
<dbReference type="EMBL" id="JXDG01000057">
    <property type="protein sequence ID" value="KIH81907.1"/>
    <property type="molecule type" value="Genomic_DNA"/>
</dbReference>
<gene>
    <name evidence="1" type="ORF">UCMB321_4212</name>
</gene>
<dbReference type="PATRIC" id="fig|226910.6.peg.4206"/>
<organism evidence="1 2">
    <name type="scientific">Pseudomonas batumici</name>
    <dbReference type="NCBI Taxonomy" id="226910"/>
    <lineage>
        <taxon>Bacteria</taxon>
        <taxon>Pseudomonadati</taxon>
        <taxon>Pseudomonadota</taxon>
        <taxon>Gammaproteobacteria</taxon>
        <taxon>Pseudomonadales</taxon>
        <taxon>Pseudomonadaceae</taxon>
        <taxon>Pseudomonas</taxon>
    </lineage>
</organism>
<protein>
    <submittedName>
        <fullName evidence="1">Uncharacterized protein</fullName>
    </submittedName>
</protein>
<evidence type="ECO:0000313" key="2">
    <source>
        <dbReference type="Proteomes" id="UP000031535"/>
    </source>
</evidence>
<dbReference type="AlphaFoldDB" id="A0A0C2I9X0"/>
<comment type="caution">
    <text evidence="1">The sequence shown here is derived from an EMBL/GenBank/DDBJ whole genome shotgun (WGS) entry which is preliminary data.</text>
</comment>
<reference evidence="1 2" key="1">
    <citation type="submission" date="2015-01" db="EMBL/GenBank/DDBJ databases">
        <title>Complete genome of Pseudomonas batumici UCM B-321 producer of the batumin antibiotic with strong antistaphilococcal and potential anticancer activity.</title>
        <authorList>
            <person name="Klochko V.V."/>
            <person name="Zelena L.B."/>
            <person name="Elena K.A."/>
            <person name="Reva O.N."/>
        </authorList>
    </citation>
    <scope>NUCLEOTIDE SEQUENCE [LARGE SCALE GENOMIC DNA]</scope>
    <source>
        <strain evidence="1 2">UCM B-321</strain>
    </source>
</reference>
<keyword evidence="2" id="KW-1185">Reference proteome</keyword>